<dbReference type="EMBL" id="JANEYT010000113">
    <property type="protein sequence ID" value="MCQ1061115.1"/>
    <property type="molecule type" value="Genomic_DNA"/>
</dbReference>
<organism evidence="1 2">
    <name type="scientific">Photobacterium pectinilyticum</name>
    <dbReference type="NCBI Taxonomy" id="2906793"/>
    <lineage>
        <taxon>Bacteria</taxon>
        <taxon>Pseudomonadati</taxon>
        <taxon>Pseudomonadota</taxon>
        <taxon>Gammaproteobacteria</taxon>
        <taxon>Vibrionales</taxon>
        <taxon>Vibrionaceae</taxon>
        <taxon>Photobacterium</taxon>
    </lineage>
</organism>
<sequence>MKLLNCNILIDGDRFFTFSDVEETLEFLDLRLEKQEVISAKLEIIADKGQRVFWFNSKEALLDSLMSC</sequence>
<name>A0ABT1N8M6_9GAMM</name>
<gene>
    <name evidence="1" type="ORF">NHN17_24040</name>
</gene>
<accession>A0ABT1N8M6</accession>
<dbReference type="Proteomes" id="UP001524460">
    <property type="component" value="Unassembled WGS sequence"/>
</dbReference>
<comment type="caution">
    <text evidence="1">The sequence shown here is derived from an EMBL/GenBank/DDBJ whole genome shotgun (WGS) entry which is preliminary data.</text>
</comment>
<evidence type="ECO:0000313" key="2">
    <source>
        <dbReference type="Proteomes" id="UP001524460"/>
    </source>
</evidence>
<dbReference type="RefSeq" id="WP_255045214.1">
    <property type="nucleotide sequence ID" value="NZ_JANEYT010000113.1"/>
</dbReference>
<evidence type="ECO:0000313" key="1">
    <source>
        <dbReference type="EMBL" id="MCQ1061115.1"/>
    </source>
</evidence>
<protein>
    <submittedName>
        <fullName evidence="1">Uncharacterized protein</fullName>
    </submittedName>
</protein>
<reference evidence="1 2" key="1">
    <citation type="submission" date="2022-07" db="EMBL/GenBank/DDBJ databases">
        <title>Photobacterium pectinilyticum sp. nov., a marine bacterium isolated from surface seawater of Qingdao offshore.</title>
        <authorList>
            <person name="Wang X."/>
        </authorList>
    </citation>
    <scope>NUCLEOTIDE SEQUENCE [LARGE SCALE GENOMIC DNA]</scope>
    <source>
        <strain evidence="1 2">ZSDE20</strain>
    </source>
</reference>
<keyword evidence="2" id="KW-1185">Reference proteome</keyword>
<proteinExistence type="predicted"/>